<comment type="caution">
    <text evidence="1">The sequence shown here is derived from an EMBL/GenBank/DDBJ whole genome shotgun (WGS) entry which is preliminary data.</text>
</comment>
<name>A0A118JY46_CYNCS</name>
<dbReference type="Gramene" id="KVH96535">
    <property type="protein sequence ID" value="KVH96535"/>
    <property type="gene ID" value="Ccrd_001375"/>
</dbReference>
<accession>A0A118JY46</accession>
<dbReference type="Proteomes" id="UP000243975">
    <property type="component" value="Unassembled WGS sequence"/>
</dbReference>
<gene>
    <name evidence="1" type="ORF">Ccrd_001375</name>
</gene>
<dbReference type="EMBL" id="LEKV01004273">
    <property type="protein sequence ID" value="KVH96535.1"/>
    <property type="molecule type" value="Genomic_DNA"/>
</dbReference>
<keyword evidence="2" id="KW-1185">Reference proteome</keyword>
<evidence type="ECO:0000313" key="2">
    <source>
        <dbReference type="Proteomes" id="UP000243975"/>
    </source>
</evidence>
<sequence>MTQGNSTKLWRPALAAITEDGVARRTPSDSYGFDYRSPKSFTVRNVAQSPEALDHHHRSSIIEQQLMSFYHLQLGTKVMVRMAFADITCVGSKAVREKFSGIISDEEEEFEDTNDDLDKDNNDEFILSDETSGSETADSPEVAFPMAIATTIQHSSLQHLHPWNHISSSSSSFESLSSMTLIIIASCSIGCDCPATTASGLDSYTIP</sequence>
<protein>
    <submittedName>
        <fullName evidence="1">Uncharacterized protein</fullName>
    </submittedName>
</protein>
<feature type="non-terminal residue" evidence="1">
    <location>
        <position position="207"/>
    </location>
</feature>
<reference evidence="1 2" key="1">
    <citation type="journal article" date="2016" name="Sci. Rep.">
        <title>The genome sequence of the outbreeding globe artichoke constructed de novo incorporating a phase-aware low-pass sequencing strategy of F1 progeny.</title>
        <authorList>
            <person name="Scaglione D."/>
            <person name="Reyes-Chin-Wo S."/>
            <person name="Acquadro A."/>
            <person name="Froenicke L."/>
            <person name="Portis E."/>
            <person name="Beitel C."/>
            <person name="Tirone M."/>
            <person name="Mauro R."/>
            <person name="Lo Monaco A."/>
            <person name="Mauromicale G."/>
            <person name="Faccioli P."/>
            <person name="Cattivelli L."/>
            <person name="Rieseberg L."/>
            <person name="Michelmore R."/>
            <person name="Lanteri S."/>
        </authorList>
    </citation>
    <scope>NUCLEOTIDE SEQUENCE [LARGE SCALE GENOMIC DNA]</scope>
    <source>
        <strain evidence="1">2C</strain>
    </source>
</reference>
<evidence type="ECO:0000313" key="1">
    <source>
        <dbReference type="EMBL" id="KVH96535.1"/>
    </source>
</evidence>
<organism evidence="1 2">
    <name type="scientific">Cynara cardunculus var. scolymus</name>
    <name type="common">Globe artichoke</name>
    <name type="synonym">Cynara scolymus</name>
    <dbReference type="NCBI Taxonomy" id="59895"/>
    <lineage>
        <taxon>Eukaryota</taxon>
        <taxon>Viridiplantae</taxon>
        <taxon>Streptophyta</taxon>
        <taxon>Embryophyta</taxon>
        <taxon>Tracheophyta</taxon>
        <taxon>Spermatophyta</taxon>
        <taxon>Magnoliopsida</taxon>
        <taxon>eudicotyledons</taxon>
        <taxon>Gunneridae</taxon>
        <taxon>Pentapetalae</taxon>
        <taxon>asterids</taxon>
        <taxon>campanulids</taxon>
        <taxon>Asterales</taxon>
        <taxon>Asteraceae</taxon>
        <taxon>Carduoideae</taxon>
        <taxon>Cardueae</taxon>
        <taxon>Carduinae</taxon>
        <taxon>Cynara</taxon>
    </lineage>
</organism>
<dbReference type="AlphaFoldDB" id="A0A118JY46"/>
<proteinExistence type="predicted"/>